<dbReference type="EMBL" id="MH203384">
    <property type="protein sequence ID" value="AWH15248.1"/>
    <property type="molecule type" value="Genomic_DNA"/>
</dbReference>
<proteinExistence type="predicted"/>
<sequence length="71" mass="8281">MLDVGTFWKMPDNSWHIMVMSNTNGYMSIIALETWSMEFMYTKVVPSDLINFVPSDDLKMNMKIIDEVAKQ</sequence>
<evidence type="ECO:0000313" key="1">
    <source>
        <dbReference type="EMBL" id="AWH15248.1"/>
    </source>
</evidence>
<keyword evidence="2" id="KW-1185">Reference proteome</keyword>
<reference evidence="1 2" key="1">
    <citation type="submission" date="2018-04" db="EMBL/GenBank/DDBJ databases">
        <title>Complete genome sequence analysis of the novel Enterococcus faecalis phage vB_EfaS_AL2.</title>
        <authorList>
            <person name="Yuan Y."/>
        </authorList>
    </citation>
    <scope>NUCLEOTIDE SEQUENCE [LARGE SCALE GENOMIC DNA]</scope>
</reference>
<accession>A0A2S1PFA9</accession>
<dbReference type="Proteomes" id="UP000247044">
    <property type="component" value="Segment"/>
</dbReference>
<name>A0A2S1PFA9_9CAUD</name>
<protein>
    <submittedName>
        <fullName evidence="1">Transcriptional regulator</fullName>
    </submittedName>
</protein>
<organism evidence="1 2">
    <name type="scientific">Enterococcus phage vB_EfaS_AL2</name>
    <dbReference type="NCBI Taxonomy" id="2175688"/>
    <lineage>
        <taxon>Viruses</taxon>
        <taxon>Duplodnaviria</taxon>
        <taxon>Heunggongvirae</taxon>
        <taxon>Uroviricota</taxon>
        <taxon>Caudoviricetes</taxon>
        <taxon>Efquatrovirus</taxon>
        <taxon>Efquatrovirus AL2</taxon>
    </lineage>
</organism>
<evidence type="ECO:0000313" key="2">
    <source>
        <dbReference type="Proteomes" id="UP000247044"/>
    </source>
</evidence>
<gene>
    <name evidence="1" type="ORF">vBEfaSAL2_10</name>
</gene>